<dbReference type="InterPro" id="IPR016040">
    <property type="entry name" value="NAD(P)-bd_dom"/>
</dbReference>
<dbReference type="STRING" id="1193518.BN13_10038"/>
<comment type="caution">
    <text evidence="2">The sequence shown here is derived from an EMBL/GenBank/DDBJ whole genome shotgun (WGS) entry which is preliminary data.</text>
</comment>
<dbReference type="InterPro" id="IPR036291">
    <property type="entry name" value="NAD(P)-bd_dom_sf"/>
</dbReference>
<dbReference type="OrthoDB" id="5723970at2"/>
<dbReference type="AlphaFoldDB" id="A0A077M689"/>
<dbReference type="GO" id="GO:0004029">
    <property type="term" value="F:aldehyde dehydrogenase (NAD+) activity"/>
    <property type="evidence" value="ECO:0007669"/>
    <property type="project" value="TreeGrafter"/>
</dbReference>
<sequence>MRAVVLGSTGFLGRTIVAELARRGHAVVGYSREGAPCPEAPAAAYDSLDVVAASDSDLDACLAGADAVVYCLGPDERVRIPRPATTFFQRLLVAPTERVAYAVRRCGVARFVVLGSYFTAFDRLHPVWQLSARHPYIKARADQQRRVHADAGAASTSVLEIPFVFGSLPGIVPMWKSYLIDPARRFPVVFSPAGRNAAATNLDVAQAVSGLVEGWIPAGDHPVVTDNYTFERLNRVIVEALDRPRRPVVTIPTGLLAAGLRGEQARRRLTGAGAGLTTSRLARDILARDLGLDPAAYAPVLGLTPRSLDDAVRATVAASLA</sequence>
<evidence type="ECO:0000313" key="2">
    <source>
        <dbReference type="EMBL" id="CCI51300.1"/>
    </source>
</evidence>
<evidence type="ECO:0000259" key="1">
    <source>
        <dbReference type="Pfam" id="PF13460"/>
    </source>
</evidence>
<dbReference type="EMBL" id="CAJC01000001">
    <property type="protein sequence ID" value="CCI51300.1"/>
    <property type="molecule type" value="Genomic_DNA"/>
</dbReference>
<organism evidence="2 3">
    <name type="scientific">Nostocoides jenkinsii Ben 74</name>
    <dbReference type="NCBI Taxonomy" id="1193518"/>
    <lineage>
        <taxon>Bacteria</taxon>
        <taxon>Bacillati</taxon>
        <taxon>Actinomycetota</taxon>
        <taxon>Actinomycetes</taxon>
        <taxon>Micrococcales</taxon>
        <taxon>Intrasporangiaceae</taxon>
        <taxon>Nostocoides</taxon>
    </lineage>
</organism>
<dbReference type="RefSeq" id="WP_084733463.1">
    <property type="nucleotide sequence ID" value="NZ_HF571038.1"/>
</dbReference>
<name>A0A077M689_9MICO</name>
<dbReference type="GO" id="GO:0005737">
    <property type="term" value="C:cytoplasm"/>
    <property type="evidence" value="ECO:0007669"/>
    <property type="project" value="TreeGrafter"/>
</dbReference>
<accession>A0A077M689</accession>
<dbReference type="PANTHER" id="PTHR48079:SF6">
    <property type="entry name" value="NAD(P)-BINDING DOMAIN-CONTAINING PROTEIN-RELATED"/>
    <property type="match status" value="1"/>
</dbReference>
<evidence type="ECO:0000313" key="3">
    <source>
        <dbReference type="Proteomes" id="UP000035720"/>
    </source>
</evidence>
<dbReference type="InterPro" id="IPR051783">
    <property type="entry name" value="NAD(P)-dependent_oxidoreduct"/>
</dbReference>
<dbReference type="PANTHER" id="PTHR48079">
    <property type="entry name" value="PROTEIN YEEZ"/>
    <property type="match status" value="1"/>
</dbReference>
<gene>
    <name evidence="2" type="ORF">BN13_10038</name>
</gene>
<proteinExistence type="predicted"/>
<keyword evidence="3" id="KW-1185">Reference proteome</keyword>
<dbReference type="Pfam" id="PF13460">
    <property type="entry name" value="NAD_binding_10"/>
    <property type="match status" value="1"/>
</dbReference>
<reference evidence="2 3" key="1">
    <citation type="journal article" date="2013" name="ISME J.">
        <title>A metabolic model for members of the genus Tetrasphaera involved in enhanced biological phosphorus removal.</title>
        <authorList>
            <person name="Kristiansen R."/>
            <person name="Nguyen H.T.T."/>
            <person name="Saunders A.M."/>
            <person name="Nielsen J.L."/>
            <person name="Wimmer R."/>
            <person name="Le V.Q."/>
            <person name="McIlroy S.J."/>
            <person name="Petrovski S."/>
            <person name="Seviour R.J."/>
            <person name="Calteau A."/>
            <person name="Nielsen K.L."/>
            <person name="Nielsen P.H."/>
        </authorList>
    </citation>
    <scope>NUCLEOTIDE SEQUENCE [LARGE SCALE GENOMIC DNA]</scope>
    <source>
        <strain evidence="2 3">Ben 74</strain>
    </source>
</reference>
<dbReference type="SUPFAM" id="SSF51735">
    <property type="entry name" value="NAD(P)-binding Rossmann-fold domains"/>
    <property type="match status" value="1"/>
</dbReference>
<dbReference type="Proteomes" id="UP000035720">
    <property type="component" value="Unassembled WGS sequence"/>
</dbReference>
<protein>
    <submittedName>
        <fullName evidence="2">Putative Nucleoside-diphosphate-sugar epimerase-like protein</fullName>
    </submittedName>
</protein>
<feature type="domain" description="NAD(P)-binding" evidence="1">
    <location>
        <begin position="7"/>
        <end position="147"/>
    </location>
</feature>
<dbReference type="Gene3D" id="3.40.50.720">
    <property type="entry name" value="NAD(P)-binding Rossmann-like Domain"/>
    <property type="match status" value="1"/>
</dbReference>